<sequence length="378" mass="44259">MEFIDQYIEKLMLRSTPDKPLWNIEAIHQGKPAAWNYVDGCMMTGLLSLYAQTKDEKYYDFVKKHIDYYIKPDGEILGYDMKTFNLDDICESRVLFDLYQRTGDSKYKKAIDFTYTHILRQPRTKEGSFWHKLIYPHQVWLDGLFMAQPFYTRYETTFNNQKNYSDIINHFKIVRSRMFNPEKKLYYHGYDASKTAFWANKETGLSKNFWLRATGWYVVSLVDVIDYLDERCEARKDFFFPLLKETVDGLLQYQDKASKLFYQVIDQKDYKGNYLESSGSSLLAYAILKGVRLGALDLSYKQIGLDIFNGIVQKYITFKDGELNMEGICLVAGLGPDQNLRRDGSIDYYLSEPVVKNDAKGVGPFILAYTEFKKTSQR</sequence>
<keyword evidence="1 2" id="KW-0378">Hydrolase</keyword>
<accession>A0ABT2PZJ7</accession>
<evidence type="ECO:0000256" key="1">
    <source>
        <dbReference type="ARBA" id="ARBA00022801"/>
    </source>
</evidence>
<dbReference type="PANTHER" id="PTHR33886:SF8">
    <property type="entry name" value="UNSATURATED RHAMNOGALACTURONAN HYDROLASE (EUROFUNG)"/>
    <property type="match status" value="1"/>
</dbReference>
<name>A0ABT2PZJ7_9MOLU</name>
<dbReference type="InterPro" id="IPR010905">
    <property type="entry name" value="Glyco_hydro_88"/>
</dbReference>
<dbReference type="Pfam" id="PF07470">
    <property type="entry name" value="Glyco_hydro_88"/>
    <property type="match status" value="1"/>
</dbReference>
<dbReference type="GO" id="GO:0016787">
    <property type="term" value="F:hydrolase activity"/>
    <property type="evidence" value="ECO:0007669"/>
    <property type="project" value="UniProtKB-KW"/>
</dbReference>
<dbReference type="InterPro" id="IPR008928">
    <property type="entry name" value="6-hairpin_glycosidase_sf"/>
</dbReference>
<dbReference type="InterPro" id="IPR012341">
    <property type="entry name" value="6hp_glycosidase-like_sf"/>
</dbReference>
<keyword evidence="3" id="KW-1185">Reference proteome</keyword>
<dbReference type="PANTHER" id="PTHR33886">
    <property type="entry name" value="UNSATURATED RHAMNOGALACTURONAN HYDROLASE (EUROFUNG)"/>
    <property type="match status" value="1"/>
</dbReference>
<organism evidence="2 3">
    <name type="scientific">Paracholeplasma vituli</name>
    <dbReference type="NCBI Taxonomy" id="69473"/>
    <lineage>
        <taxon>Bacteria</taxon>
        <taxon>Bacillati</taxon>
        <taxon>Mycoplasmatota</taxon>
        <taxon>Mollicutes</taxon>
        <taxon>Acholeplasmatales</taxon>
        <taxon>Acholeplasmataceae</taxon>
        <taxon>Paracholeplasma</taxon>
    </lineage>
</organism>
<comment type="caution">
    <text evidence="2">The sequence shown here is derived from an EMBL/GenBank/DDBJ whole genome shotgun (WGS) entry which is preliminary data.</text>
</comment>
<dbReference type="InterPro" id="IPR052043">
    <property type="entry name" value="PolySaccharide_Degr_Enz"/>
</dbReference>
<reference evidence="3" key="1">
    <citation type="submission" date="2023-07" db="EMBL/GenBank/DDBJ databases">
        <title>Novel Mycoplasma species identified in domestic and wild animals.</title>
        <authorList>
            <person name="Volokhov D.V."/>
            <person name="Furtak V.A."/>
            <person name="Zagorodnyaya T.A."/>
        </authorList>
    </citation>
    <scope>NUCLEOTIDE SEQUENCE [LARGE SCALE GENOMIC DNA]</scope>
    <source>
        <strain evidence="3">92-19</strain>
    </source>
</reference>
<protein>
    <submittedName>
        <fullName evidence="2">Glycoside hydrolase family 88 protein</fullName>
    </submittedName>
</protein>
<evidence type="ECO:0000313" key="2">
    <source>
        <dbReference type="EMBL" id="MCU0105167.1"/>
    </source>
</evidence>
<evidence type="ECO:0000313" key="3">
    <source>
        <dbReference type="Proteomes" id="UP001209076"/>
    </source>
</evidence>
<dbReference type="Proteomes" id="UP001209076">
    <property type="component" value="Unassembled WGS sequence"/>
</dbReference>
<gene>
    <name evidence="2" type="ORF">N7603_05805</name>
</gene>
<dbReference type="RefSeq" id="WP_262096436.1">
    <property type="nucleotide sequence ID" value="NZ_JAOEGN010000010.1"/>
</dbReference>
<dbReference type="SUPFAM" id="SSF48208">
    <property type="entry name" value="Six-hairpin glycosidases"/>
    <property type="match status" value="1"/>
</dbReference>
<dbReference type="Gene3D" id="1.50.10.10">
    <property type="match status" value="1"/>
</dbReference>
<dbReference type="EMBL" id="JAOEGN010000010">
    <property type="protein sequence ID" value="MCU0105167.1"/>
    <property type="molecule type" value="Genomic_DNA"/>
</dbReference>
<proteinExistence type="predicted"/>